<reference evidence="1 2" key="1">
    <citation type="submission" date="2023-12" db="EMBL/GenBank/DDBJ databases">
        <title>Novel species of the genus Arcicella isolated from rivers.</title>
        <authorList>
            <person name="Lu H."/>
        </authorList>
    </citation>
    <scope>NUCLEOTIDE SEQUENCE [LARGE SCALE GENOMIC DNA]</scope>
    <source>
        <strain evidence="1 2">LMG 21963</strain>
    </source>
</reference>
<name>A0ABU5QKD4_9BACT</name>
<protein>
    <recommendedName>
        <fullName evidence="3">DUF1574 domain-containing protein</fullName>
    </recommendedName>
</protein>
<dbReference type="EMBL" id="JAYFUL010000008">
    <property type="protein sequence ID" value="MEA5257521.1"/>
    <property type="molecule type" value="Genomic_DNA"/>
</dbReference>
<dbReference type="Proteomes" id="UP001304671">
    <property type="component" value="Unassembled WGS sequence"/>
</dbReference>
<dbReference type="RefSeq" id="WP_323247963.1">
    <property type="nucleotide sequence ID" value="NZ_JAYFUL010000008.1"/>
</dbReference>
<evidence type="ECO:0000313" key="2">
    <source>
        <dbReference type="Proteomes" id="UP001304671"/>
    </source>
</evidence>
<evidence type="ECO:0000313" key="1">
    <source>
        <dbReference type="EMBL" id="MEA5257521.1"/>
    </source>
</evidence>
<proteinExistence type="predicted"/>
<comment type="caution">
    <text evidence="1">The sequence shown here is derived from an EMBL/GenBank/DDBJ whole genome shotgun (WGS) entry which is preliminary data.</text>
</comment>
<organism evidence="1 2">
    <name type="scientific">Arcicella aquatica</name>
    <dbReference type="NCBI Taxonomy" id="217141"/>
    <lineage>
        <taxon>Bacteria</taxon>
        <taxon>Pseudomonadati</taxon>
        <taxon>Bacteroidota</taxon>
        <taxon>Cytophagia</taxon>
        <taxon>Cytophagales</taxon>
        <taxon>Flectobacillaceae</taxon>
        <taxon>Arcicella</taxon>
    </lineage>
</organism>
<gene>
    <name evidence="1" type="ORF">VB264_06990</name>
</gene>
<sequence length="342" mass="39109">MKFLKFILKLFLIGFLPLLAIDSARKLDLIFDPRSHNAYIATIIDKTKMLATVPSPRLVLMSGSSMAFGINSDMLEDEIGLPVVNAALHFNFGSKYMMEELKTYLKKGDVVLITLEYMVRSEGKYEEQLIAADFYPPSQKWIHFPSITEKISSYTTHRLTDCRLMIGEALNHSRSKPISIADTTSIFYRNCFSSKGDLLCHLNNPPTKIAYPTIPSDQDFSQQIKDLNDFYAFAQQKGAKVFFTFPCLAQKSFEENANIIKKISAQIKRHLKIPILGTPQYALMDDTLFYDNAYHPNDKGREIFTKRILTLFENSDKFQKSIQSIRTKKQEPLANNINSKNK</sequence>
<keyword evidence="2" id="KW-1185">Reference proteome</keyword>
<evidence type="ECO:0008006" key="3">
    <source>
        <dbReference type="Google" id="ProtNLM"/>
    </source>
</evidence>
<accession>A0ABU5QKD4</accession>